<evidence type="ECO:0000259" key="1">
    <source>
        <dbReference type="PROSITE" id="PS50013"/>
    </source>
</evidence>
<name>A0A9Q3IT70_9BASI</name>
<dbReference type="PANTHER" id="PTHR46148:SF52">
    <property type="entry name" value="OS04G0603800 PROTEIN"/>
    <property type="match status" value="1"/>
</dbReference>
<dbReference type="EMBL" id="AVOT02054852">
    <property type="protein sequence ID" value="MBW0549512.1"/>
    <property type="molecule type" value="Genomic_DNA"/>
</dbReference>
<dbReference type="Gene3D" id="2.40.50.40">
    <property type="match status" value="1"/>
</dbReference>
<dbReference type="SUPFAM" id="SSF54160">
    <property type="entry name" value="Chromo domain-like"/>
    <property type="match status" value="1"/>
</dbReference>
<reference evidence="2" key="1">
    <citation type="submission" date="2021-03" db="EMBL/GenBank/DDBJ databases">
        <title>Draft genome sequence of rust myrtle Austropuccinia psidii MF-1, a brazilian biotype.</title>
        <authorList>
            <person name="Quecine M.C."/>
            <person name="Pachon D.M.R."/>
            <person name="Bonatelli M.L."/>
            <person name="Correr F.H."/>
            <person name="Franceschini L.M."/>
            <person name="Leite T.F."/>
            <person name="Margarido G.R.A."/>
            <person name="Almeida C.A."/>
            <person name="Ferrarezi J.A."/>
            <person name="Labate C.A."/>
        </authorList>
    </citation>
    <scope>NUCLEOTIDE SEQUENCE</scope>
    <source>
        <strain evidence="2">MF-1</strain>
    </source>
</reference>
<gene>
    <name evidence="2" type="ORF">O181_089227</name>
</gene>
<organism evidence="2 3">
    <name type="scientific">Austropuccinia psidii MF-1</name>
    <dbReference type="NCBI Taxonomy" id="1389203"/>
    <lineage>
        <taxon>Eukaryota</taxon>
        <taxon>Fungi</taxon>
        <taxon>Dikarya</taxon>
        <taxon>Basidiomycota</taxon>
        <taxon>Pucciniomycotina</taxon>
        <taxon>Pucciniomycetes</taxon>
        <taxon>Pucciniales</taxon>
        <taxon>Sphaerophragmiaceae</taxon>
        <taxon>Austropuccinia</taxon>
    </lineage>
</organism>
<dbReference type="Pfam" id="PF24626">
    <property type="entry name" value="SH3_Tf2-1"/>
    <property type="match status" value="1"/>
</dbReference>
<comment type="caution">
    <text evidence="2">The sequence shown here is derived from an EMBL/GenBank/DDBJ whole genome shotgun (WGS) entry which is preliminary data.</text>
</comment>
<dbReference type="Proteomes" id="UP000765509">
    <property type="component" value="Unassembled WGS sequence"/>
</dbReference>
<protein>
    <recommendedName>
        <fullName evidence="1">Chromo domain-containing protein</fullName>
    </recommendedName>
</protein>
<keyword evidence="3" id="KW-1185">Reference proteome</keyword>
<dbReference type="InterPro" id="IPR016197">
    <property type="entry name" value="Chromo-like_dom_sf"/>
</dbReference>
<dbReference type="SMART" id="SM00298">
    <property type="entry name" value="CHROMO"/>
    <property type="match status" value="1"/>
</dbReference>
<dbReference type="GO" id="GO:0006338">
    <property type="term" value="P:chromatin remodeling"/>
    <property type="evidence" value="ECO:0007669"/>
    <property type="project" value="UniProtKB-ARBA"/>
</dbReference>
<dbReference type="PROSITE" id="PS50013">
    <property type="entry name" value="CHROMO_2"/>
    <property type="match status" value="1"/>
</dbReference>
<dbReference type="InterPro" id="IPR023780">
    <property type="entry name" value="Chromo_domain"/>
</dbReference>
<feature type="domain" description="Chromo" evidence="1">
    <location>
        <begin position="226"/>
        <end position="287"/>
    </location>
</feature>
<evidence type="ECO:0000313" key="3">
    <source>
        <dbReference type="Proteomes" id="UP000765509"/>
    </source>
</evidence>
<dbReference type="AlphaFoldDB" id="A0A9Q3IT70"/>
<dbReference type="OrthoDB" id="2505365at2759"/>
<proteinExistence type="predicted"/>
<evidence type="ECO:0000313" key="2">
    <source>
        <dbReference type="EMBL" id="MBW0549512.1"/>
    </source>
</evidence>
<dbReference type="Pfam" id="PF00385">
    <property type="entry name" value="Chromo"/>
    <property type="match status" value="1"/>
</dbReference>
<accession>A0A9Q3IT70</accession>
<dbReference type="CDD" id="cd00024">
    <property type="entry name" value="CD_CSD"/>
    <property type="match status" value="1"/>
</dbReference>
<dbReference type="InterPro" id="IPR000953">
    <property type="entry name" value="Chromo/chromo_shadow_dom"/>
</dbReference>
<sequence length="290" mass="33777">MSSKVLTRCQAHWAEFLSEFHFTITYRPGRLATLPDALSCRDDMYPERGVDFISKNPQNFHQVIKQDGIQESRFFSIKVEVFSDLVDKIQKEVWQDKDYKEILKQLARVQQVVKEELESAIKRFKNYADRNREIPPDFQPGDKVCLASKKLKTSRPTKKISERLLGTFKVLKKIGSHAYHLKLPQQWNSVHPVFHVSSLDPVKQSTIPNRHQLPPPPVIVEEQEEWEVAQVLDSKLKRGTLWYLVEWKVFNEDPEKTTWEPASNLTNSPDLVKDFHTLYPDKPGPNSSRV</sequence>
<dbReference type="InterPro" id="IPR056924">
    <property type="entry name" value="SH3_Tf2-1"/>
</dbReference>
<dbReference type="PANTHER" id="PTHR46148">
    <property type="entry name" value="CHROMO DOMAIN-CONTAINING PROTEIN"/>
    <property type="match status" value="1"/>
</dbReference>